<dbReference type="InterPro" id="IPR011990">
    <property type="entry name" value="TPR-like_helical_dom_sf"/>
</dbReference>
<dbReference type="AlphaFoldDB" id="A0A7L5DTC3"/>
<keyword evidence="2" id="KW-1185">Reference proteome</keyword>
<dbReference type="Proteomes" id="UP000501128">
    <property type="component" value="Chromosome"/>
</dbReference>
<protein>
    <recommendedName>
        <fullName evidence="3">Tetratricopeptide repeat protein</fullName>
    </recommendedName>
</protein>
<evidence type="ECO:0000313" key="2">
    <source>
        <dbReference type="Proteomes" id="UP000501128"/>
    </source>
</evidence>
<gene>
    <name evidence="1" type="ORF">HH216_21415</name>
</gene>
<dbReference type="RefSeq" id="WP_169552711.1">
    <property type="nucleotide sequence ID" value="NZ_CP051677.1"/>
</dbReference>
<accession>A0A7L5DTC3</accession>
<dbReference type="Gene3D" id="1.25.40.10">
    <property type="entry name" value="Tetratricopeptide repeat domain"/>
    <property type="match status" value="1"/>
</dbReference>
<name>A0A7L5DTC3_9BACT</name>
<evidence type="ECO:0000313" key="1">
    <source>
        <dbReference type="EMBL" id="QJD80691.1"/>
    </source>
</evidence>
<dbReference type="EMBL" id="CP051677">
    <property type="protein sequence ID" value="QJD80691.1"/>
    <property type="molecule type" value="Genomic_DNA"/>
</dbReference>
<proteinExistence type="predicted"/>
<reference evidence="1 2" key="1">
    <citation type="submission" date="2020-04" db="EMBL/GenBank/DDBJ databases">
        <title>Genome sequencing of novel species.</title>
        <authorList>
            <person name="Heo J."/>
            <person name="Kim S.-J."/>
            <person name="Kim J.-S."/>
            <person name="Hong S.-B."/>
            <person name="Kwon S.-W."/>
        </authorList>
    </citation>
    <scope>NUCLEOTIDE SEQUENCE [LARGE SCALE GENOMIC DNA]</scope>
    <source>
        <strain evidence="1 2">CJU-R4</strain>
    </source>
</reference>
<dbReference type="SUPFAM" id="SSF48452">
    <property type="entry name" value="TPR-like"/>
    <property type="match status" value="1"/>
</dbReference>
<evidence type="ECO:0008006" key="3">
    <source>
        <dbReference type="Google" id="ProtNLM"/>
    </source>
</evidence>
<sequence>MSLQKLSDSQNGALKRLETKLQVAAYNGNLKAAKDLIQDIKTLLRPHGYETRLMQAKNWLYEASIEAGDYPLAIEGLKIIKQKTNKNTRVHLEATALLAIAHLRSNAIDKAEPFVKEVLTNDKVIKSEKKRTEFRKSII</sequence>
<organism evidence="1 2">
    <name type="scientific">Spirosoma rhododendri</name>
    <dbReference type="NCBI Taxonomy" id="2728024"/>
    <lineage>
        <taxon>Bacteria</taxon>
        <taxon>Pseudomonadati</taxon>
        <taxon>Bacteroidota</taxon>
        <taxon>Cytophagia</taxon>
        <taxon>Cytophagales</taxon>
        <taxon>Cytophagaceae</taxon>
        <taxon>Spirosoma</taxon>
    </lineage>
</organism>
<dbReference type="KEGG" id="srho:HH216_21415"/>